<keyword evidence="2" id="KW-0813">Transport</keyword>
<dbReference type="EMBL" id="UINC01216052">
    <property type="protein sequence ID" value="SVE42030.1"/>
    <property type="molecule type" value="Genomic_DNA"/>
</dbReference>
<evidence type="ECO:0000256" key="1">
    <source>
        <dbReference type="ARBA" id="ARBA00004429"/>
    </source>
</evidence>
<evidence type="ECO:0000256" key="6">
    <source>
        <dbReference type="ARBA" id="ARBA00022989"/>
    </source>
</evidence>
<feature type="transmembrane region" description="Helical" evidence="8">
    <location>
        <begin position="85"/>
        <end position="104"/>
    </location>
</feature>
<organism evidence="10">
    <name type="scientific">marine metagenome</name>
    <dbReference type="NCBI Taxonomy" id="408172"/>
    <lineage>
        <taxon>unclassified sequences</taxon>
        <taxon>metagenomes</taxon>
        <taxon>ecological metagenomes</taxon>
    </lineage>
</organism>
<dbReference type="PANTHER" id="PTHR35011:SF2">
    <property type="entry name" value="2,3-DIKETO-L-GULONATE TRAP TRANSPORTER SMALL PERMEASE PROTEIN YIAM"/>
    <property type="match status" value="1"/>
</dbReference>
<dbReference type="GO" id="GO:0022857">
    <property type="term" value="F:transmembrane transporter activity"/>
    <property type="evidence" value="ECO:0007669"/>
    <property type="project" value="TreeGrafter"/>
</dbReference>
<dbReference type="InterPro" id="IPR055348">
    <property type="entry name" value="DctQ"/>
</dbReference>
<reference evidence="10" key="1">
    <citation type="submission" date="2018-05" db="EMBL/GenBank/DDBJ databases">
        <authorList>
            <person name="Lanie J.A."/>
            <person name="Ng W.-L."/>
            <person name="Kazmierczak K.M."/>
            <person name="Andrzejewski T.M."/>
            <person name="Davidsen T.M."/>
            <person name="Wayne K.J."/>
            <person name="Tettelin H."/>
            <person name="Glass J.I."/>
            <person name="Rusch D."/>
            <person name="Podicherti R."/>
            <person name="Tsui H.-C.T."/>
            <person name="Winkler M.E."/>
        </authorList>
    </citation>
    <scope>NUCLEOTIDE SEQUENCE</scope>
</reference>
<evidence type="ECO:0000256" key="8">
    <source>
        <dbReference type="SAM" id="Phobius"/>
    </source>
</evidence>
<dbReference type="Pfam" id="PF04290">
    <property type="entry name" value="DctQ"/>
    <property type="match status" value="1"/>
</dbReference>
<keyword evidence="7 8" id="KW-0472">Membrane</keyword>
<feature type="non-terminal residue" evidence="10">
    <location>
        <position position="111"/>
    </location>
</feature>
<keyword evidence="5 8" id="KW-0812">Transmembrane</keyword>
<accession>A0A383DCH8</accession>
<evidence type="ECO:0000259" key="9">
    <source>
        <dbReference type="Pfam" id="PF04290"/>
    </source>
</evidence>
<feature type="domain" description="Tripartite ATP-independent periplasmic transporters DctQ component" evidence="9">
    <location>
        <begin position="23"/>
        <end position="107"/>
    </location>
</feature>
<protein>
    <recommendedName>
        <fullName evidence="9">Tripartite ATP-independent periplasmic transporters DctQ component domain-containing protein</fullName>
    </recommendedName>
</protein>
<dbReference type="GO" id="GO:0005886">
    <property type="term" value="C:plasma membrane"/>
    <property type="evidence" value="ECO:0007669"/>
    <property type="project" value="UniProtKB-SubCell"/>
</dbReference>
<sequence length="111" mass="13060">MNSKNKISLQPLELILCSLLVSIVIITFVQVLFRYVFQFSLAWTEELARYIFLWLAALSIAHGFKTKSHFALTFLVDRIQKRYRSLIFTIVNVSMLLFLSIFVWKSCEYTL</sequence>
<dbReference type="InterPro" id="IPR007387">
    <property type="entry name" value="TRAP_DctQ"/>
</dbReference>
<keyword evidence="4" id="KW-0997">Cell inner membrane</keyword>
<feature type="transmembrane region" description="Helical" evidence="8">
    <location>
        <begin position="12"/>
        <end position="35"/>
    </location>
</feature>
<evidence type="ECO:0000256" key="3">
    <source>
        <dbReference type="ARBA" id="ARBA00022475"/>
    </source>
</evidence>
<evidence type="ECO:0000256" key="7">
    <source>
        <dbReference type="ARBA" id="ARBA00023136"/>
    </source>
</evidence>
<name>A0A383DCH8_9ZZZZ</name>
<dbReference type="PANTHER" id="PTHR35011">
    <property type="entry name" value="2,3-DIKETO-L-GULONATE TRAP TRANSPORTER SMALL PERMEASE PROTEIN YIAM"/>
    <property type="match status" value="1"/>
</dbReference>
<evidence type="ECO:0000313" key="10">
    <source>
        <dbReference type="EMBL" id="SVE42030.1"/>
    </source>
</evidence>
<dbReference type="AlphaFoldDB" id="A0A383DCH8"/>
<proteinExistence type="predicted"/>
<comment type="subcellular location">
    <subcellularLocation>
        <location evidence="1">Cell inner membrane</location>
        <topology evidence="1">Multi-pass membrane protein</topology>
    </subcellularLocation>
</comment>
<dbReference type="GO" id="GO:0015740">
    <property type="term" value="P:C4-dicarboxylate transport"/>
    <property type="evidence" value="ECO:0007669"/>
    <property type="project" value="TreeGrafter"/>
</dbReference>
<evidence type="ECO:0000256" key="5">
    <source>
        <dbReference type="ARBA" id="ARBA00022692"/>
    </source>
</evidence>
<feature type="transmembrane region" description="Helical" evidence="8">
    <location>
        <begin position="47"/>
        <end position="64"/>
    </location>
</feature>
<keyword evidence="3" id="KW-1003">Cell membrane</keyword>
<evidence type="ECO:0000256" key="4">
    <source>
        <dbReference type="ARBA" id="ARBA00022519"/>
    </source>
</evidence>
<keyword evidence="6 8" id="KW-1133">Transmembrane helix</keyword>
<gene>
    <name evidence="10" type="ORF">METZ01_LOCUS494884</name>
</gene>
<evidence type="ECO:0000256" key="2">
    <source>
        <dbReference type="ARBA" id="ARBA00022448"/>
    </source>
</evidence>